<proteinExistence type="predicted"/>
<organism evidence="1 2">
    <name type="scientific">Amycolatopsis antarctica</name>
    <dbReference type="NCBI Taxonomy" id="1854586"/>
    <lineage>
        <taxon>Bacteria</taxon>
        <taxon>Bacillati</taxon>
        <taxon>Actinomycetota</taxon>
        <taxon>Actinomycetes</taxon>
        <taxon>Pseudonocardiales</taxon>
        <taxon>Pseudonocardiaceae</taxon>
        <taxon>Amycolatopsis</taxon>
    </lineage>
</organism>
<dbReference type="Gene3D" id="1.10.10.1150">
    <property type="entry name" value="Coenzyme PQQ synthesis protein D (PqqD)"/>
    <property type="match status" value="1"/>
</dbReference>
<protein>
    <submittedName>
        <fullName evidence="1">HPr-rel-A system PqqD family protein</fullName>
    </submittedName>
</protein>
<evidence type="ECO:0000313" key="2">
    <source>
        <dbReference type="Proteomes" id="UP000242444"/>
    </source>
</evidence>
<comment type="caution">
    <text evidence="1">The sequence shown here is derived from an EMBL/GenBank/DDBJ whole genome shotgun (WGS) entry which is preliminary data.</text>
</comment>
<dbReference type="NCBIfam" id="NF033530">
    <property type="entry name" value="lasso_PqqD_Strm"/>
    <property type="match status" value="1"/>
</dbReference>
<dbReference type="InterPro" id="IPR008792">
    <property type="entry name" value="PQQD"/>
</dbReference>
<accession>A0A263D8K9</accession>
<dbReference type="OrthoDB" id="5195143at2"/>
<dbReference type="InParanoid" id="A0A263D8K9"/>
<reference evidence="1 2" key="1">
    <citation type="submission" date="2017-07" db="EMBL/GenBank/DDBJ databases">
        <title>Amycolatopsis antarcticus sp. nov., isolated from the surface of an Antarcticus brown macroalga.</title>
        <authorList>
            <person name="Wang J."/>
            <person name="Leiva S."/>
            <person name="Huang J."/>
            <person name="Huang Y."/>
        </authorList>
    </citation>
    <scope>NUCLEOTIDE SEQUENCE [LARGE SCALE GENOMIC DNA]</scope>
    <source>
        <strain evidence="1 2">AU-G6</strain>
    </source>
</reference>
<dbReference type="InterPro" id="IPR041881">
    <property type="entry name" value="PqqD_sf"/>
</dbReference>
<dbReference type="Proteomes" id="UP000242444">
    <property type="component" value="Unassembled WGS sequence"/>
</dbReference>
<dbReference type="EMBL" id="NKYE01000002">
    <property type="protein sequence ID" value="OZM74338.1"/>
    <property type="molecule type" value="Genomic_DNA"/>
</dbReference>
<evidence type="ECO:0000313" key="1">
    <source>
        <dbReference type="EMBL" id="OZM74338.1"/>
    </source>
</evidence>
<gene>
    <name evidence="1" type="ORF">CFN78_04175</name>
</gene>
<name>A0A263D8K9_9PSEU</name>
<dbReference type="Pfam" id="PF05402">
    <property type="entry name" value="PqqD"/>
    <property type="match status" value="1"/>
</dbReference>
<sequence>MSAVFAKHVSYTRTEYGAVVLDKKKSRYWQLNPTAVLVADALEAGGSVDDAVQRVVTAFDVDAGRARQDVTALLAQWRAAGVLRR</sequence>
<dbReference type="RefSeq" id="WP_094861235.1">
    <property type="nucleotide sequence ID" value="NZ_NKYE01000002.1"/>
</dbReference>
<keyword evidence="2" id="KW-1185">Reference proteome</keyword>
<dbReference type="AlphaFoldDB" id="A0A263D8K9"/>